<dbReference type="InterPro" id="IPR010359">
    <property type="entry name" value="IrrE_HExxH"/>
</dbReference>
<dbReference type="Pfam" id="PF06114">
    <property type="entry name" value="Peptidase_M78"/>
    <property type="match status" value="1"/>
</dbReference>
<evidence type="ECO:0000259" key="1">
    <source>
        <dbReference type="Pfam" id="PF06114"/>
    </source>
</evidence>
<dbReference type="EMBL" id="BK015173">
    <property type="protein sequence ID" value="DAD94075.1"/>
    <property type="molecule type" value="Genomic_DNA"/>
</dbReference>
<accession>A0A8S5NJ20</accession>
<name>A0A8S5NJ20_9CAUD</name>
<proteinExistence type="predicted"/>
<protein>
    <submittedName>
        <fullName evidence="2">IrrE protein</fullName>
    </submittedName>
</protein>
<evidence type="ECO:0000313" key="2">
    <source>
        <dbReference type="EMBL" id="DAD94075.1"/>
    </source>
</evidence>
<organism evidence="2">
    <name type="scientific">Siphoviridae sp. ctUF252</name>
    <dbReference type="NCBI Taxonomy" id="2826350"/>
    <lineage>
        <taxon>Viruses</taxon>
        <taxon>Duplodnaviria</taxon>
        <taxon>Heunggongvirae</taxon>
        <taxon>Uroviricota</taxon>
        <taxon>Caudoviricetes</taxon>
    </lineage>
</organism>
<sequence>MEVLDLYNLTEKEKIDIIDYKWSKAKARIFEENSEYSIGIDYSRIDNYIEEKEILAEELGHYYCGALYYINSDITLKRKCENRAKKWAYSVLVPFQKLKEKIAQGFNLYDLADYFDVDYSYMNDCINFYTEKYGVLV</sequence>
<reference evidence="2" key="1">
    <citation type="journal article" date="2021" name="Proc. Natl. Acad. Sci. U.S.A.">
        <title>A Catalog of Tens of Thousands of Viruses from Human Metagenomes Reveals Hidden Associations with Chronic Diseases.</title>
        <authorList>
            <person name="Tisza M.J."/>
            <person name="Buck C.B."/>
        </authorList>
    </citation>
    <scope>NUCLEOTIDE SEQUENCE</scope>
    <source>
        <strain evidence="2">CtUF252</strain>
    </source>
</reference>
<feature type="domain" description="IrrE N-terminal-like" evidence="1">
    <location>
        <begin position="47"/>
        <end position="119"/>
    </location>
</feature>